<protein>
    <recommendedName>
        <fullName evidence="4">Helix-turn-helix domain-containing protein</fullName>
    </recommendedName>
</protein>
<dbReference type="AlphaFoldDB" id="A0A927KZK8"/>
<proteinExistence type="predicted"/>
<evidence type="ECO:0000313" key="3">
    <source>
        <dbReference type="Proteomes" id="UP000661025"/>
    </source>
</evidence>
<feature type="region of interest" description="Disordered" evidence="1">
    <location>
        <begin position="52"/>
        <end position="87"/>
    </location>
</feature>
<dbReference type="GeneID" id="79928856"/>
<feature type="compositionally biased region" description="Low complexity" evidence="1">
    <location>
        <begin position="52"/>
        <end position="65"/>
    </location>
</feature>
<gene>
    <name evidence="2" type="ORF">IHE70_03435</name>
</gene>
<evidence type="ECO:0000313" key="2">
    <source>
        <dbReference type="EMBL" id="MBD9722313.1"/>
    </source>
</evidence>
<evidence type="ECO:0008006" key="4">
    <source>
        <dbReference type="Google" id="ProtNLM"/>
    </source>
</evidence>
<name>A0A927KZK8_9ACTN</name>
<comment type="caution">
    <text evidence="2">The sequence shown here is derived from an EMBL/GenBank/DDBJ whole genome shotgun (WGS) entry which is preliminary data.</text>
</comment>
<evidence type="ECO:0000256" key="1">
    <source>
        <dbReference type="SAM" id="MobiDB-lite"/>
    </source>
</evidence>
<reference evidence="2" key="1">
    <citation type="submission" date="2020-09" db="EMBL/GenBank/DDBJ databases">
        <title>Streptomyces canutascabiei sp. nov., which causes potato common scab and is distributed across the world.</title>
        <authorList>
            <person name="Nguyen H.P."/>
            <person name="Weisberg A.J."/>
            <person name="Chang J.H."/>
            <person name="Clarke C.R."/>
        </authorList>
    </citation>
    <scope>NUCLEOTIDE SEQUENCE</scope>
    <source>
        <strain evidence="2">ID-01-6.2a</strain>
    </source>
</reference>
<organism evidence="2 3">
    <name type="scientific">Streptomyces caniscabiei</name>
    <dbReference type="NCBI Taxonomy" id="2746961"/>
    <lineage>
        <taxon>Bacteria</taxon>
        <taxon>Bacillati</taxon>
        <taxon>Actinomycetota</taxon>
        <taxon>Actinomycetes</taxon>
        <taxon>Kitasatosporales</taxon>
        <taxon>Streptomycetaceae</taxon>
        <taxon>Streptomyces</taxon>
    </lineage>
</organism>
<dbReference type="RefSeq" id="WP_192359516.1">
    <property type="nucleotide sequence ID" value="NZ_CP119182.1"/>
</dbReference>
<dbReference type="Proteomes" id="UP000661025">
    <property type="component" value="Unassembled WGS sequence"/>
</dbReference>
<sequence>MNASTNASEISPTERIRTLADILSGRITAQEGAHRHDLPVRVVRQWLREIPVAAPTNPADPADPADQVDLASGEETAPARAGRRPLPRCRVVVDEMVQGLGL</sequence>
<dbReference type="EMBL" id="JACYXT010000001">
    <property type="protein sequence ID" value="MBD9722313.1"/>
    <property type="molecule type" value="Genomic_DNA"/>
</dbReference>
<accession>A0A927KZK8</accession>